<keyword evidence="11" id="KW-0175">Coiled coil</keyword>
<evidence type="ECO:0000256" key="4">
    <source>
        <dbReference type="ARBA" id="ARBA00007869"/>
    </source>
</evidence>
<dbReference type="InterPro" id="IPR026570">
    <property type="entry name" value="CCDC86"/>
</dbReference>
<evidence type="ECO:0000256" key="7">
    <source>
        <dbReference type="ARBA" id="ARBA00022517"/>
    </source>
</evidence>
<comment type="similarity">
    <text evidence="4">Belongs to the CGR1 family.</text>
</comment>
<evidence type="ECO:0000256" key="1">
    <source>
        <dbReference type="ARBA" id="ARBA00004090"/>
    </source>
</evidence>
<evidence type="ECO:0000256" key="14">
    <source>
        <dbReference type="SAM" id="MobiDB-lite"/>
    </source>
</evidence>
<proteinExistence type="inferred from homology"/>
<evidence type="ECO:0000256" key="9">
    <source>
        <dbReference type="ARBA" id="ARBA00022553"/>
    </source>
</evidence>
<accession>A0ABM1MUX3</accession>
<evidence type="ECO:0000256" key="10">
    <source>
        <dbReference type="ARBA" id="ARBA00022934"/>
    </source>
</evidence>
<evidence type="ECO:0000313" key="16">
    <source>
        <dbReference type="RefSeq" id="XP_017778373.1"/>
    </source>
</evidence>
<feature type="compositionally biased region" description="Basic and acidic residues" evidence="14">
    <location>
        <begin position="88"/>
        <end position="120"/>
    </location>
</feature>
<evidence type="ECO:0000256" key="6">
    <source>
        <dbReference type="ARBA" id="ARBA00022454"/>
    </source>
</evidence>
<keyword evidence="8" id="KW-0698">rRNA processing</keyword>
<dbReference type="GeneID" id="108564014"/>
<gene>
    <name evidence="16" type="primary">LOC108564014</name>
</gene>
<comment type="function">
    <text evidence="13">Required for proper chromosome segregation during mitosis and error-free mitotic progression.</text>
</comment>
<dbReference type="Pfam" id="PF03879">
    <property type="entry name" value="Cgr1"/>
    <property type="match status" value="1"/>
</dbReference>
<feature type="region of interest" description="Disordered" evidence="14">
    <location>
        <begin position="88"/>
        <end position="151"/>
    </location>
</feature>
<evidence type="ECO:0000256" key="2">
    <source>
        <dbReference type="ARBA" id="ARBA00004286"/>
    </source>
</evidence>
<keyword evidence="15" id="KW-1185">Reference proteome</keyword>
<keyword evidence="10" id="KW-0164">Citrullination</keyword>
<keyword evidence="6" id="KW-0158">Chromosome</keyword>
<reference evidence="16" key="1">
    <citation type="submission" date="2025-08" db="UniProtKB">
        <authorList>
            <consortium name="RefSeq"/>
        </authorList>
    </citation>
    <scope>IDENTIFICATION</scope>
    <source>
        <tissue evidence="16">Whole Larva</tissue>
    </source>
</reference>
<dbReference type="PANTHER" id="PTHR13557:SF1">
    <property type="entry name" value="COILED-COIL DOMAIN-CONTAINING PROTEIN 86"/>
    <property type="match status" value="1"/>
</dbReference>
<protein>
    <recommendedName>
        <fullName evidence="5">Coiled-coil domain-containing protein 86</fullName>
    </recommendedName>
</protein>
<evidence type="ECO:0000256" key="13">
    <source>
        <dbReference type="ARBA" id="ARBA00093307"/>
    </source>
</evidence>
<comment type="function">
    <text evidence="1">Involved in nucleolar integrity and required for processing of the pre-rRNA for the 60S ribosome subunit.</text>
</comment>
<dbReference type="PANTHER" id="PTHR13557">
    <property type="entry name" value="COILED-COIL DOMAIN-CONTAINING PROTEIN 86"/>
    <property type="match status" value="1"/>
</dbReference>
<keyword evidence="7" id="KW-0690">Ribosome biogenesis</keyword>
<dbReference type="Proteomes" id="UP000695000">
    <property type="component" value="Unplaced"/>
</dbReference>
<evidence type="ECO:0000256" key="11">
    <source>
        <dbReference type="ARBA" id="ARBA00023054"/>
    </source>
</evidence>
<comment type="subcellular location">
    <subcellularLocation>
        <location evidence="2">Chromosome</location>
    </subcellularLocation>
    <subcellularLocation>
        <location evidence="3">Nucleus</location>
        <location evidence="3">Nucleolus</location>
    </subcellularLocation>
</comment>
<keyword evidence="9" id="KW-0597">Phosphoprotein</keyword>
<keyword evidence="12" id="KW-0539">Nucleus</keyword>
<feature type="compositionally biased region" description="Basic residues" evidence="14">
    <location>
        <begin position="130"/>
        <end position="139"/>
    </location>
</feature>
<evidence type="ECO:0000256" key="5">
    <source>
        <dbReference type="ARBA" id="ARBA00016738"/>
    </source>
</evidence>
<dbReference type="RefSeq" id="XP_017778373.1">
    <property type="nucleotide sequence ID" value="XM_017922884.1"/>
</dbReference>
<sequence length="151" mass="17862">MAKVTNKVVKLEDILGDKKKIEESKDVDKKVPEVKRTPVVRGQPKSGRFWKSEKQKFSRIVKVKGLKNSFERKEALRNDLKRVREISKQAKEAQLAAKEEKKERRRENMKRKEENTKKSEIVQVITNTNKIKRMKKKQLRYIQKRDTTTVG</sequence>
<evidence type="ECO:0000256" key="3">
    <source>
        <dbReference type="ARBA" id="ARBA00004604"/>
    </source>
</evidence>
<dbReference type="InterPro" id="IPR005579">
    <property type="entry name" value="Cgr1-like"/>
</dbReference>
<evidence type="ECO:0000256" key="12">
    <source>
        <dbReference type="ARBA" id="ARBA00023242"/>
    </source>
</evidence>
<evidence type="ECO:0000256" key="8">
    <source>
        <dbReference type="ARBA" id="ARBA00022552"/>
    </source>
</evidence>
<name>A0ABM1MUX3_NICVS</name>
<organism evidence="15 16">
    <name type="scientific">Nicrophorus vespilloides</name>
    <name type="common">Boreal carrion beetle</name>
    <dbReference type="NCBI Taxonomy" id="110193"/>
    <lineage>
        <taxon>Eukaryota</taxon>
        <taxon>Metazoa</taxon>
        <taxon>Ecdysozoa</taxon>
        <taxon>Arthropoda</taxon>
        <taxon>Hexapoda</taxon>
        <taxon>Insecta</taxon>
        <taxon>Pterygota</taxon>
        <taxon>Neoptera</taxon>
        <taxon>Endopterygota</taxon>
        <taxon>Coleoptera</taxon>
        <taxon>Polyphaga</taxon>
        <taxon>Staphyliniformia</taxon>
        <taxon>Silphidae</taxon>
        <taxon>Nicrophorinae</taxon>
        <taxon>Nicrophorus</taxon>
    </lineage>
</organism>
<evidence type="ECO:0000313" key="15">
    <source>
        <dbReference type="Proteomes" id="UP000695000"/>
    </source>
</evidence>